<accession>A0ABX1N799</accession>
<dbReference type="RefSeq" id="WP_169200327.1">
    <property type="nucleotide sequence ID" value="NZ_WTVH02000001.1"/>
</dbReference>
<dbReference type="InterPro" id="IPR016169">
    <property type="entry name" value="FAD-bd_PCMH_sub2"/>
</dbReference>
<dbReference type="SUPFAM" id="SSF56176">
    <property type="entry name" value="FAD-binding/transporter-associated domain-like"/>
    <property type="match status" value="1"/>
</dbReference>
<dbReference type="PANTHER" id="PTHR43762:SF1">
    <property type="entry name" value="D-ARABINONO-1,4-LACTONE OXIDASE"/>
    <property type="match status" value="1"/>
</dbReference>
<dbReference type="Proteomes" id="UP000601990">
    <property type="component" value="Unassembled WGS sequence"/>
</dbReference>
<dbReference type="EMBL" id="WTVH01000048">
    <property type="protein sequence ID" value="NMF95127.1"/>
    <property type="molecule type" value="Genomic_DNA"/>
</dbReference>
<reference evidence="3" key="1">
    <citation type="submission" date="2019-12" db="EMBL/GenBank/DDBJ databases">
        <title>Comparative genomics gives insights into the taxonomy of the Azoarcus-Aromatoleum group and reveals separate origins of nif in the plant-associated Azoarcus and non-plant-associated Aromatoleum sub-groups.</title>
        <authorList>
            <person name="Lafos M."/>
            <person name="Maluk M."/>
            <person name="Batista M."/>
            <person name="Junghare M."/>
            <person name="Carmona M."/>
            <person name="Faoro H."/>
            <person name="Cruz L.M."/>
            <person name="Battistoni F."/>
            <person name="De Souza E."/>
            <person name="Pedrosa F."/>
            <person name="Chen W.-M."/>
            <person name="Poole P.S."/>
            <person name="Dixon R.A."/>
            <person name="James E.K."/>
        </authorList>
    </citation>
    <scope>NUCLEOTIDE SEQUENCE</scope>
    <source>
        <strain evidence="3">U120</strain>
    </source>
</reference>
<feature type="region of interest" description="Disordered" evidence="1">
    <location>
        <begin position="207"/>
        <end position="274"/>
    </location>
</feature>
<keyword evidence="4" id="KW-1185">Reference proteome</keyword>
<evidence type="ECO:0000313" key="3">
    <source>
        <dbReference type="EMBL" id="NMF95127.1"/>
    </source>
</evidence>
<feature type="region of interest" description="Disordered" evidence="1">
    <location>
        <begin position="1"/>
        <end position="37"/>
    </location>
</feature>
<feature type="compositionally biased region" description="Low complexity" evidence="1">
    <location>
        <begin position="235"/>
        <end position="257"/>
    </location>
</feature>
<organism evidence="3 4">
    <name type="scientific">Aromatoleum buckelii</name>
    <dbReference type="NCBI Taxonomy" id="200254"/>
    <lineage>
        <taxon>Bacteria</taxon>
        <taxon>Pseudomonadati</taxon>
        <taxon>Pseudomonadota</taxon>
        <taxon>Betaproteobacteria</taxon>
        <taxon>Rhodocyclales</taxon>
        <taxon>Rhodocyclaceae</taxon>
        <taxon>Aromatoleum</taxon>
    </lineage>
</organism>
<dbReference type="Gene3D" id="3.30.465.10">
    <property type="match status" value="1"/>
</dbReference>
<evidence type="ECO:0000256" key="1">
    <source>
        <dbReference type="SAM" id="MobiDB-lite"/>
    </source>
</evidence>
<dbReference type="InterPro" id="IPR010031">
    <property type="entry name" value="FAD_lactone_oxidase-like"/>
</dbReference>
<evidence type="ECO:0000313" key="4">
    <source>
        <dbReference type="Proteomes" id="UP000601990"/>
    </source>
</evidence>
<proteinExistence type="predicted"/>
<dbReference type="InterPro" id="IPR016166">
    <property type="entry name" value="FAD-bd_PCMH"/>
</dbReference>
<protein>
    <recommendedName>
        <fullName evidence="2">FAD-binding PCMH-type domain-containing protein</fullName>
    </recommendedName>
</protein>
<sequence length="1250" mass="131879">MTDRDVSKGMRSDDSRAQRSSPAGRSPVKPAPASRGSAIISRDRLVALAARVQNVPLRHARAPKAVTTAIHELNAIARLAGDVLGGSKDAEQALRDELARPVRGFLGPLFASATVPAGATPGSTDGAGSGAAPRGEGALPGGGPGASAGAARRCGELLSGARDVLQAGFQLDVRDGARKPVHTTQATTYLRNRIGLVAQFERALWQATGEGGTPPGEPGGAPSGATGGDFGGFGDPSDPSGGFGGPSEPILPSDDGGLPPPDIPTPPVSGGPAELEPGWCENLADLCATLYEEAVAGVLGDPYLDLLASVEPDCVCHDYDPNRIFIGRPAAGREFPVPLPGEVRLIFRGQDITAAVVGVTAQELRFRIPANSRTGNVFLRGPFATGGRGAGGNLERLCGFDFPDFPGGSVTPDTPVLINVIQPPVIASFTADGDPGPVVVAEPCRLINLCWEVRLDDPMPSASLPACARIEVVIRNAAGDIVRQDGAQGCVALDAASEETFTLEARSLAGAQACGQAGPLALTIQRVARLDLIRDVPAGDELVAGSNGRFVVELSCPAPAGGIEVRLLSSRPEALQVAAAVTIAPGQTRMPVDFATDATARGPVEVRAMASGHLEGRLFFVFFQSPAEHCQALENMSGAWARGDQPWSNWGIVDSDETFLGFLPAPTQYRPTTQYELASAIRDAEAQGKSVRALGSGWGFSETVLPQDTPMQGAIQAVAGPLRRLGLAGALNEAQLHSFARNFEGNFGHAVETTTLDRSLQPLLSAVLADGQDPAGFFFVEAGMTINFLNTLLDEQSPRRALRTMGGSSGQTIAGAFSTGTHGGDFDRPPLADAVRAIYLVGAGGVHHWIEPAAHLTDPARLRRVYPCLADTIHYDDDMFRATLVSMGAMGVIYAVILEVVPQYSLLQWNRWSTWEAFNAEASPNAFADFFNGTWTGMRDFLRANPNLGNPPNRFAQVVVNPIRNADGSHNCYASNRAEVPLQGKQGVTPLANSTDVSADDIRNAITNSPEFGHHEALNFHFHGPSSEGSVLDQLHALLVFCKENNYPWAVRAVTDLVMRKTFPLPGNPADPTIDVGYKVMAGGSTERAFPTLGGTSVEAAFSFFPQVPSLDQPGLMVVVPDAVSFVDTVLDAFDQGVASDSKMFPAGWLSLRVTGRTSAWLGMERFDPSGMVEVSLIGRPDGHGLVRLVEQLTRTEGGALHWGQSNGMLRFIDLESTYGNPRIDAWKAVQRALGGGTFTNIFMRRCGLA</sequence>
<name>A0ABX1N799_9RHOO</name>
<dbReference type="InterPro" id="IPR036318">
    <property type="entry name" value="FAD-bd_PCMH-like_sf"/>
</dbReference>
<feature type="compositionally biased region" description="Basic and acidic residues" evidence="1">
    <location>
        <begin position="1"/>
        <end position="17"/>
    </location>
</feature>
<dbReference type="PANTHER" id="PTHR43762">
    <property type="entry name" value="L-GULONOLACTONE OXIDASE"/>
    <property type="match status" value="1"/>
</dbReference>
<feature type="compositionally biased region" description="Pro residues" evidence="1">
    <location>
        <begin position="258"/>
        <end position="269"/>
    </location>
</feature>
<gene>
    <name evidence="3" type="ORF">GO608_17595</name>
</gene>
<feature type="domain" description="FAD-binding PCMH-type" evidence="2">
    <location>
        <begin position="661"/>
        <end position="903"/>
    </location>
</feature>
<dbReference type="PROSITE" id="PS51387">
    <property type="entry name" value="FAD_PCMH"/>
    <property type="match status" value="1"/>
</dbReference>
<feature type="compositionally biased region" description="Gly residues" evidence="1">
    <location>
        <begin position="209"/>
        <end position="234"/>
    </location>
</feature>
<comment type="caution">
    <text evidence="3">The sequence shown here is derived from an EMBL/GenBank/DDBJ whole genome shotgun (WGS) entry which is preliminary data.</text>
</comment>
<evidence type="ECO:0000259" key="2">
    <source>
        <dbReference type="PROSITE" id="PS51387"/>
    </source>
</evidence>
<feature type="region of interest" description="Disordered" evidence="1">
    <location>
        <begin position="116"/>
        <end position="150"/>
    </location>
</feature>